<reference evidence="3 4" key="1">
    <citation type="submission" date="2024-01" db="EMBL/GenBank/DDBJ databases">
        <authorList>
            <person name="Allen C."/>
            <person name="Tagirdzhanova G."/>
        </authorList>
    </citation>
    <scope>NUCLEOTIDE SEQUENCE [LARGE SCALE GENOMIC DNA]</scope>
</reference>
<evidence type="ECO:0000259" key="2">
    <source>
        <dbReference type="Pfam" id="PF24870"/>
    </source>
</evidence>
<dbReference type="InterPro" id="IPR056637">
    <property type="entry name" value="DUF7735"/>
</dbReference>
<feature type="signal peptide" evidence="1">
    <location>
        <begin position="1"/>
        <end position="24"/>
    </location>
</feature>
<evidence type="ECO:0000313" key="4">
    <source>
        <dbReference type="Proteomes" id="UP001642405"/>
    </source>
</evidence>
<comment type="caution">
    <text evidence="3">The sequence shown here is derived from an EMBL/GenBank/DDBJ whole genome shotgun (WGS) entry which is preliminary data.</text>
</comment>
<keyword evidence="1" id="KW-0732">Signal</keyword>
<protein>
    <recommendedName>
        <fullName evidence="2">DUF7735 domain-containing protein</fullName>
    </recommendedName>
</protein>
<organism evidence="3 4">
    <name type="scientific">Sporothrix curviconia</name>
    <dbReference type="NCBI Taxonomy" id="1260050"/>
    <lineage>
        <taxon>Eukaryota</taxon>
        <taxon>Fungi</taxon>
        <taxon>Dikarya</taxon>
        <taxon>Ascomycota</taxon>
        <taxon>Pezizomycotina</taxon>
        <taxon>Sordariomycetes</taxon>
        <taxon>Sordariomycetidae</taxon>
        <taxon>Ophiostomatales</taxon>
        <taxon>Ophiostomataceae</taxon>
        <taxon>Sporothrix</taxon>
    </lineage>
</organism>
<dbReference type="EMBL" id="CAWUHB010000018">
    <property type="protein sequence ID" value="CAK7219526.1"/>
    <property type="molecule type" value="Genomic_DNA"/>
</dbReference>
<dbReference type="Pfam" id="PF24870">
    <property type="entry name" value="DUF7735"/>
    <property type="match status" value="1"/>
</dbReference>
<name>A0ABP0BJ83_9PEZI</name>
<gene>
    <name evidence="3" type="ORF">SCUCBS95973_003845</name>
</gene>
<keyword evidence="4" id="KW-1185">Reference proteome</keyword>
<dbReference type="Proteomes" id="UP001642405">
    <property type="component" value="Unassembled WGS sequence"/>
</dbReference>
<accession>A0ABP0BJ83</accession>
<evidence type="ECO:0000256" key="1">
    <source>
        <dbReference type="SAM" id="SignalP"/>
    </source>
</evidence>
<feature type="domain" description="DUF7735" evidence="2">
    <location>
        <begin position="50"/>
        <end position="196"/>
    </location>
</feature>
<feature type="chain" id="PRO_5045511048" description="DUF7735 domain-containing protein" evidence="1">
    <location>
        <begin position="25"/>
        <end position="263"/>
    </location>
</feature>
<proteinExistence type="predicted"/>
<evidence type="ECO:0000313" key="3">
    <source>
        <dbReference type="EMBL" id="CAK7219526.1"/>
    </source>
</evidence>
<sequence length="263" mass="26169">MARSLLMAAAAILSLDMAATSVTAATRITAAPASTDIAGALSTLLTTAPPTSTEDTALSSVATLCQSDLLAAIFLKATPSGDFASALSSFGSVLTSQECGGSAAVAAATVTAAPDCMPAPSLWCAFPSVAPSSVLASYTQYVMQAASYFPSGLSPLVTLAADCPQAWYGAKTMFPQGPDDFRTFAMLGECFADVRQGDVTTATATRSKTATATATATATNTTANGTATAGKPGTTTSGADRLAAVSVALSVAVLACSLWASPF</sequence>